<evidence type="ECO:0000256" key="3">
    <source>
        <dbReference type="ARBA" id="ARBA00022989"/>
    </source>
</evidence>
<proteinExistence type="predicted"/>
<evidence type="ECO:0000256" key="4">
    <source>
        <dbReference type="ARBA" id="ARBA00023136"/>
    </source>
</evidence>
<keyword evidence="3 5" id="KW-1133">Transmembrane helix</keyword>
<dbReference type="PANTHER" id="PTHR39668:SF1">
    <property type="entry name" value="T. BRUCEI SPP.-SPECIFIC PROTEIN"/>
    <property type="match status" value="1"/>
</dbReference>
<reference evidence="6 7" key="1">
    <citation type="journal article" date="2013" name="PLoS ONE">
        <title>Predicting the Proteins of Angomonas deanei, Strigomonas culicis and Their Respective Endosymbionts Reveals New Aspects of the Trypanosomatidae Family.</title>
        <authorList>
            <person name="Motta M.C."/>
            <person name="Martins A.C."/>
            <person name="de Souza S.S."/>
            <person name="Catta-Preta C.M."/>
            <person name="Silva R."/>
            <person name="Klein C.C."/>
            <person name="de Almeida L.G."/>
            <person name="de Lima Cunha O."/>
            <person name="Ciapina L.P."/>
            <person name="Brocchi M."/>
            <person name="Colabardini A.C."/>
            <person name="de Araujo Lima B."/>
            <person name="Machado C.R."/>
            <person name="de Almeida Soares C.M."/>
            <person name="Probst C.M."/>
            <person name="de Menezes C.B."/>
            <person name="Thompson C.E."/>
            <person name="Bartholomeu D.C."/>
            <person name="Gradia D.F."/>
            <person name="Pavoni D.P."/>
            <person name="Grisard E.C."/>
            <person name="Fantinatti-Garboggini F."/>
            <person name="Marchini F.K."/>
            <person name="Rodrigues-Luiz G.F."/>
            <person name="Wagner G."/>
            <person name="Goldman G.H."/>
            <person name="Fietto J.L."/>
            <person name="Elias M.C."/>
            <person name="Goldman M.H."/>
            <person name="Sagot M.F."/>
            <person name="Pereira M."/>
            <person name="Stoco P.H."/>
            <person name="de Mendonca-Neto R.P."/>
            <person name="Teixeira S.M."/>
            <person name="Maciel T.E."/>
            <person name="de Oliveira Mendes T.A."/>
            <person name="Urmenyi T.P."/>
            <person name="de Souza W."/>
            <person name="Schenkman S."/>
            <person name="de Vasconcelos A.T."/>
        </authorList>
    </citation>
    <scope>NUCLEOTIDE SEQUENCE [LARGE SCALE GENOMIC DNA]</scope>
</reference>
<accession>S9URX4</accession>
<keyword evidence="4 5" id="KW-0472">Membrane</keyword>
<dbReference type="GO" id="GO:0016020">
    <property type="term" value="C:membrane"/>
    <property type="evidence" value="ECO:0007669"/>
    <property type="project" value="UniProtKB-SubCell"/>
</dbReference>
<dbReference type="AlphaFoldDB" id="S9URX4"/>
<keyword evidence="2 5" id="KW-0812">Transmembrane</keyword>
<evidence type="ECO:0000313" key="7">
    <source>
        <dbReference type="Proteomes" id="UP000015354"/>
    </source>
</evidence>
<gene>
    <name evidence="6" type="ORF">STCU_03350</name>
</gene>
<evidence type="ECO:0000256" key="2">
    <source>
        <dbReference type="ARBA" id="ARBA00022692"/>
    </source>
</evidence>
<keyword evidence="7" id="KW-1185">Reference proteome</keyword>
<dbReference type="PANTHER" id="PTHR39668">
    <property type="entry name" value="HYPOTHETICAL TRANSMEMBRANE PROTEIN L6586.03-RELATED"/>
    <property type="match status" value="1"/>
</dbReference>
<comment type="caution">
    <text evidence="6">The sequence shown here is derived from an EMBL/GenBank/DDBJ whole genome shotgun (WGS) entry which is preliminary data.</text>
</comment>
<evidence type="ECO:0000313" key="6">
    <source>
        <dbReference type="EMBL" id="EPY31648.1"/>
    </source>
</evidence>
<sequence>MGKEDLATCCAVFSLIGIVHLVLFGRMFSDGAVSFAIPAVERSWETAAKAKSCYNAAIIYAIFFAISVLARVYFRRNEVVTQMLRHSAHVEEVQGLLSGSARAAQ</sequence>
<protein>
    <submittedName>
        <fullName evidence="6">Uncharacterized protein</fullName>
    </submittedName>
</protein>
<feature type="transmembrane region" description="Helical" evidence="5">
    <location>
        <begin position="52"/>
        <end position="74"/>
    </location>
</feature>
<dbReference type="Proteomes" id="UP000015354">
    <property type="component" value="Unassembled WGS sequence"/>
</dbReference>
<organism evidence="6 7">
    <name type="scientific">Strigomonas culicis</name>
    <dbReference type="NCBI Taxonomy" id="28005"/>
    <lineage>
        <taxon>Eukaryota</taxon>
        <taxon>Discoba</taxon>
        <taxon>Euglenozoa</taxon>
        <taxon>Kinetoplastea</taxon>
        <taxon>Metakinetoplastina</taxon>
        <taxon>Trypanosomatida</taxon>
        <taxon>Trypanosomatidae</taxon>
        <taxon>Strigomonadinae</taxon>
        <taxon>Strigomonas</taxon>
    </lineage>
</organism>
<name>S9URX4_9TRYP</name>
<dbReference type="EMBL" id="ATMH01003350">
    <property type="protein sequence ID" value="EPY31648.1"/>
    <property type="molecule type" value="Genomic_DNA"/>
</dbReference>
<dbReference type="Pfam" id="PF23489">
    <property type="entry name" value="V-ATPase_su_f"/>
    <property type="match status" value="1"/>
</dbReference>
<dbReference type="OrthoDB" id="67317at2759"/>
<comment type="subcellular location">
    <subcellularLocation>
        <location evidence="1">Membrane</location>
    </subcellularLocation>
</comment>
<evidence type="ECO:0000256" key="1">
    <source>
        <dbReference type="ARBA" id="ARBA00004370"/>
    </source>
</evidence>
<dbReference type="InterPro" id="IPR056552">
    <property type="entry name" value="Ribonucl_Kappa"/>
</dbReference>
<evidence type="ECO:0000256" key="5">
    <source>
        <dbReference type="SAM" id="Phobius"/>
    </source>
</evidence>